<organism evidence="7 8">
    <name type="scientific">Hanseniaspora guilliermondii</name>
    <dbReference type="NCBI Taxonomy" id="56406"/>
    <lineage>
        <taxon>Eukaryota</taxon>
        <taxon>Fungi</taxon>
        <taxon>Dikarya</taxon>
        <taxon>Ascomycota</taxon>
        <taxon>Saccharomycotina</taxon>
        <taxon>Saccharomycetes</taxon>
        <taxon>Saccharomycodales</taxon>
        <taxon>Saccharomycodaceae</taxon>
        <taxon>Hanseniaspora</taxon>
    </lineage>
</organism>
<dbReference type="Pfam" id="PF03835">
    <property type="entry name" value="Rad4"/>
    <property type="match status" value="1"/>
</dbReference>
<evidence type="ECO:0000256" key="2">
    <source>
        <dbReference type="ARBA" id="ARBA00022723"/>
    </source>
</evidence>
<dbReference type="VEuPathDB" id="FungiDB:HGUI_02362"/>
<dbReference type="GO" id="GO:0006515">
    <property type="term" value="P:protein quality control for misfolded or incompletely synthesized proteins"/>
    <property type="evidence" value="ECO:0007669"/>
    <property type="project" value="EnsemblFungi"/>
</dbReference>
<dbReference type="InterPro" id="IPR002931">
    <property type="entry name" value="Transglutaminase-like"/>
</dbReference>
<dbReference type="GO" id="GO:0005634">
    <property type="term" value="C:nucleus"/>
    <property type="evidence" value="ECO:0007669"/>
    <property type="project" value="EnsemblFungi"/>
</dbReference>
<dbReference type="GO" id="GO:0000224">
    <property type="term" value="F:peptide-N4-(N-acetyl-beta-glucosaminyl)asparagine amidase activity"/>
    <property type="evidence" value="ECO:0007669"/>
    <property type="project" value="EnsemblFungi"/>
</dbReference>
<dbReference type="Gene3D" id="3.10.620.30">
    <property type="match status" value="1"/>
</dbReference>
<evidence type="ECO:0000259" key="6">
    <source>
        <dbReference type="SMART" id="SM00460"/>
    </source>
</evidence>
<dbReference type="PANTHER" id="PTHR12143:SF19">
    <property type="entry name" value="PEPTIDE-N(4)-(N-ACETYL-BETA-GLUCOSAMINYL)ASPARAGINE AMIDASE"/>
    <property type="match status" value="1"/>
</dbReference>
<dbReference type="InterPro" id="IPR038765">
    <property type="entry name" value="Papain-like_cys_pep_sf"/>
</dbReference>
<dbReference type="OrthoDB" id="409136at2759"/>
<dbReference type="SMART" id="SM00460">
    <property type="entry name" value="TGc"/>
    <property type="match status" value="1"/>
</dbReference>
<sequence length="356" mass="41997">MDQLATKFLAKYKENFLNKLKNTNHNSVLSSLKATPGNDTTFINQIIQLKNEHCYIYFNNDHLQSLILETLNLALIYDNIDKENEKQSKEKRPEDIDHEEILVKELLRYFKDDFFKWTNQPDCSSCGKNDNQQYVSGERPNKEEFQRDPKCGYVEVYKCNSCGAVTRFPRFNSPAVLLETRQGRCGEWAALFTYILVSFQLRTRYIWNKEDHVWCEYFNTKQQRWIHLDACEKAYDEPYIYARNWNKKMSYVLGFSETGISDLSKKYVDNVNKDNIIKRNLMRSDEEMYKLMTCLNNEIRSSFSSDQQFIMHQEDEKEYLKLNYPDGIPTKIDESNSKGRQSGSAEWVNSRGEGGQ</sequence>
<dbReference type="SUPFAM" id="SSF54001">
    <property type="entry name" value="Cysteine proteinases"/>
    <property type="match status" value="1"/>
</dbReference>
<dbReference type="EMBL" id="FQNF01000041">
    <property type="protein sequence ID" value="SGZ40162.1"/>
    <property type="molecule type" value="Genomic_DNA"/>
</dbReference>
<keyword evidence="2" id="KW-0479">Metal-binding</keyword>
<dbReference type="Gene3D" id="2.20.25.10">
    <property type="match status" value="1"/>
</dbReference>
<keyword evidence="8" id="KW-1185">Reference proteome</keyword>
<dbReference type="GO" id="GO:0005829">
    <property type="term" value="C:cytosol"/>
    <property type="evidence" value="ECO:0007669"/>
    <property type="project" value="EnsemblFungi"/>
</dbReference>
<dbReference type="PANTHER" id="PTHR12143">
    <property type="entry name" value="PEPTIDE N-GLYCANASE PNGASE -RELATED"/>
    <property type="match status" value="1"/>
</dbReference>
<name>A0A1L0B177_9ASCO</name>
<evidence type="ECO:0000313" key="8">
    <source>
        <dbReference type="Proteomes" id="UP000183365"/>
    </source>
</evidence>
<dbReference type="GO" id="GO:0120125">
    <property type="term" value="C:PNGase complex"/>
    <property type="evidence" value="ECO:0007669"/>
    <property type="project" value="EnsemblFungi"/>
</dbReference>
<dbReference type="GO" id="GO:0097466">
    <property type="term" value="P:ubiquitin-dependent glycoprotein ERAD pathway"/>
    <property type="evidence" value="ECO:0007669"/>
    <property type="project" value="EnsemblFungi"/>
</dbReference>
<feature type="domain" description="Transglutaminase-like" evidence="6">
    <location>
        <begin position="177"/>
        <end position="232"/>
    </location>
</feature>
<evidence type="ECO:0000256" key="1">
    <source>
        <dbReference type="ARBA" id="ARBA00009390"/>
    </source>
</evidence>
<evidence type="ECO:0000313" key="7">
    <source>
        <dbReference type="EMBL" id="SGZ40162.1"/>
    </source>
</evidence>
<gene>
    <name evidence="7" type="ORF">HGUI_02362</name>
</gene>
<comment type="similarity">
    <text evidence="1">Belongs to the transglutaminase-like superfamily. PNGase family.</text>
</comment>
<protein>
    <recommendedName>
        <fullName evidence="4">Peptide:N-glycanase 1</fullName>
    </recommendedName>
</protein>
<keyword evidence="3" id="KW-0862">Zinc</keyword>
<evidence type="ECO:0000256" key="3">
    <source>
        <dbReference type="ARBA" id="ARBA00022833"/>
    </source>
</evidence>
<evidence type="ECO:0000256" key="4">
    <source>
        <dbReference type="ARBA" id="ARBA00032858"/>
    </source>
</evidence>
<proteinExistence type="inferred from homology"/>
<dbReference type="GO" id="GO:0046872">
    <property type="term" value="F:metal ion binding"/>
    <property type="evidence" value="ECO:0007669"/>
    <property type="project" value="UniProtKB-KW"/>
</dbReference>
<accession>A0A1L0B177</accession>
<dbReference type="InterPro" id="IPR050883">
    <property type="entry name" value="PNGase"/>
</dbReference>
<feature type="region of interest" description="Disordered" evidence="5">
    <location>
        <begin position="329"/>
        <end position="356"/>
    </location>
</feature>
<dbReference type="InterPro" id="IPR018325">
    <property type="entry name" value="Rad4/PNGase_transGLS-fold"/>
</dbReference>
<dbReference type="Proteomes" id="UP000183365">
    <property type="component" value="Unassembled WGS sequence"/>
</dbReference>
<reference evidence="8" key="1">
    <citation type="submission" date="2016-11" db="EMBL/GenBank/DDBJ databases">
        <authorList>
            <person name="Guldener U."/>
        </authorList>
    </citation>
    <scope>NUCLEOTIDE SEQUENCE [LARGE SCALE GENOMIC DNA]</scope>
</reference>
<dbReference type="AlphaFoldDB" id="A0A1L0B177"/>
<evidence type="ECO:0000256" key="5">
    <source>
        <dbReference type="SAM" id="MobiDB-lite"/>
    </source>
</evidence>